<feature type="compositionally biased region" description="Polar residues" evidence="1">
    <location>
        <begin position="38"/>
        <end position="50"/>
    </location>
</feature>
<comment type="caution">
    <text evidence="2">The sequence shown here is derived from an EMBL/GenBank/DDBJ whole genome shotgun (WGS) entry which is preliminary data.</text>
</comment>
<accession>A0A420HFX3</accession>
<feature type="compositionally biased region" description="Basic and acidic residues" evidence="1">
    <location>
        <begin position="51"/>
        <end position="60"/>
    </location>
</feature>
<gene>
    <name evidence="2" type="ORF">OnM2_082048</name>
</gene>
<reference evidence="2 3" key="1">
    <citation type="journal article" date="2018" name="BMC Genomics">
        <title>Comparative genome analyses reveal sequence features reflecting distinct modes of host-adaptation between dicot and monocot powdery mildew.</title>
        <authorList>
            <person name="Wu Y."/>
            <person name="Ma X."/>
            <person name="Pan Z."/>
            <person name="Kale S.D."/>
            <person name="Song Y."/>
            <person name="King H."/>
            <person name="Zhang Q."/>
            <person name="Presley C."/>
            <person name="Deng X."/>
            <person name="Wei C.I."/>
            <person name="Xiao S."/>
        </authorList>
    </citation>
    <scope>NUCLEOTIDE SEQUENCE [LARGE SCALE GENOMIC DNA]</scope>
    <source>
        <strain evidence="2">UMSG2</strain>
    </source>
</reference>
<feature type="region of interest" description="Disordered" evidence="1">
    <location>
        <begin position="38"/>
        <end position="60"/>
    </location>
</feature>
<protein>
    <submittedName>
        <fullName evidence="2">Uncharacterized protein</fullName>
    </submittedName>
</protein>
<evidence type="ECO:0000256" key="1">
    <source>
        <dbReference type="SAM" id="MobiDB-lite"/>
    </source>
</evidence>
<organism evidence="2 3">
    <name type="scientific">Erysiphe neolycopersici</name>
    <dbReference type="NCBI Taxonomy" id="212602"/>
    <lineage>
        <taxon>Eukaryota</taxon>
        <taxon>Fungi</taxon>
        <taxon>Dikarya</taxon>
        <taxon>Ascomycota</taxon>
        <taxon>Pezizomycotina</taxon>
        <taxon>Leotiomycetes</taxon>
        <taxon>Erysiphales</taxon>
        <taxon>Erysiphaceae</taxon>
        <taxon>Erysiphe</taxon>
    </lineage>
</organism>
<evidence type="ECO:0000313" key="2">
    <source>
        <dbReference type="EMBL" id="RKF56321.1"/>
    </source>
</evidence>
<dbReference type="AlphaFoldDB" id="A0A420HFX3"/>
<evidence type="ECO:0000313" key="3">
    <source>
        <dbReference type="Proteomes" id="UP000286134"/>
    </source>
</evidence>
<sequence>MQFKCTQAYTGGKLATKYSTPGAKLLVLVAYFSLGLKTISSSGNPTNSDSPEGRKSDDHRGDRAHYIALVTLLALILEGDPSRFKVDKAEINYVAIYFEGPNI</sequence>
<name>A0A420HFX3_9PEZI</name>
<keyword evidence="3" id="KW-1185">Reference proteome</keyword>
<proteinExistence type="predicted"/>
<dbReference type="EMBL" id="MCFK01008235">
    <property type="protein sequence ID" value="RKF56321.1"/>
    <property type="molecule type" value="Genomic_DNA"/>
</dbReference>
<dbReference type="Proteomes" id="UP000286134">
    <property type="component" value="Unassembled WGS sequence"/>
</dbReference>